<feature type="transmembrane region" description="Helical" evidence="7">
    <location>
        <begin position="445"/>
        <end position="470"/>
    </location>
</feature>
<keyword evidence="5 7" id="KW-1133">Transmembrane helix</keyword>
<keyword evidence="6 7" id="KW-0472">Membrane</keyword>
<feature type="transmembrane region" description="Helical" evidence="7">
    <location>
        <begin position="224"/>
        <end position="246"/>
    </location>
</feature>
<dbReference type="PANTHER" id="PTHR30151">
    <property type="entry name" value="ALKANE SULFONATE ABC TRANSPORTER-RELATED, MEMBRANE SUBUNIT"/>
    <property type="match status" value="1"/>
</dbReference>
<keyword evidence="4 7" id="KW-0812">Transmembrane</keyword>
<feature type="transmembrane region" description="Helical" evidence="7">
    <location>
        <begin position="181"/>
        <end position="203"/>
    </location>
</feature>
<feature type="domain" description="ABC transmembrane type-1" evidence="8">
    <location>
        <begin position="63"/>
        <end position="247"/>
    </location>
</feature>
<evidence type="ECO:0000256" key="2">
    <source>
        <dbReference type="ARBA" id="ARBA00022448"/>
    </source>
</evidence>
<protein>
    <submittedName>
        <fullName evidence="9">ABC transporter permease subunit</fullName>
    </submittedName>
</protein>
<feature type="transmembrane region" description="Helical" evidence="7">
    <location>
        <begin position="97"/>
        <end position="117"/>
    </location>
</feature>
<feature type="transmembrane region" description="Helical" evidence="7">
    <location>
        <begin position="333"/>
        <end position="357"/>
    </location>
</feature>
<keyword evidence="10" id="KW-1185">Reference proteome</keyword>
<gene>
    <name evidence="9" type="ORF">MLD63_16460</name>
</gene>
<sequence length="526" mass="54636">MTTAVGTIAQPLRSGLGSAFGVILILLAWDLAARATAGSFVLAAPAEVLNWLVANRGLMGRALAETLANAAAGFVIGNLAAILLAVVALAWPRAERAVMNLALLIFCLPLVATGPILRVLLGPGDGPQIWLAALAVYYTTLVPLMVGLRAAPASWLDLVRIYGRGRWTEIVRVRARAALPYLFAGLQIAAPAAFLGAMVGEFTGAERGMGVLTVRFIRAMDVPAIWALACVAALVSILVFAAIGWLARFVLDEKPPVIIAPAQAVGALGVTARMLRTLTLAVLALALWWAVIQIAQLNPFFAKGPDDVARALLSAPDAAETRARLGTALVETAVYVVPGWAAGLGLGAAIAIVLILFPPIAAVAMPVAVALRAIPIVTTAPLIVLVLGRGAVGTISLVAVMVFFPSLVACLHGLRQAPGQIMDVFDSYAAGPVSRLIHVRIPAMLPAFFASARMSVPAAILAVTVVEWLATGRGIGSLMALSASLSEYDMLWSAIMATAVLAVLFHAGVSALERVVLARTAPEQVG</sequence>
<dbReference type="InterPro" id="IPR000515">
    <property type="entry name" value="MetI-like"/>
</dbReference>
<comment type="caution">
    <text evidence="9">The sequence shown here is derived from an EMBL/GenBank/DDBJ whole genome shotgun (WGS) entry which is preliminary data.</text>
</comment>
<name>A0ABT1MUQ7_9RHOB</name>
<evidence type="ECO:0000313" key="9">
    <source>
        <dbReference type="EMBL" id="MCQ0972017.1"/>
    </source>
</evidence>
<feature type="transmembrane region" description="Helical" evidence="7">
    <location>
        <begin position="66"/>
        <end position="91"/>
    </location>
</feature>
<evidence type="ECO:0000256" key="4">
    <source>
        <dbReference type="ARBA" id="ARBA00022692"/>
    </source>
</evidence>
<feature type="transmembrane region" description="Helical" evidence="7">
    <location>
        <begin position="369"/>
        <end position="388"/>
    </location>
</feature>
<evidence type="ECO:0000256" key="6">
    <source>
        <dbReference type="ARBA" id="ARBA00023136"/>
    </source>
</evidence>
<accession>A0ABT1MUQ7</accession>
<dbReference type="Pfam" id="PF00528">
    <property type="entry name" value="BPD_transp_1"/>
    <property type="match status" value="2"/>
</dbReference>
<comment type="similarity">
    <text evidence="7">Belongs to the binding-protein-dependent transport system permease family.</text>
</comment>
<evidence type="ECO:0000256" key="1">
    <source>
        <dbReference type="ARBA" id="ARBA00004651"/>
    </source>
</evidence>
<dbReference type="RefSeq" id="WP_255331024.1">
    <property type="nucleotide sequence ID" value="NZ_JAKZEU010000007.1"/>
</dbReference>
<dbReference type="SUPFAM" id="SSF161098">
    <property type="entry name" value="MetI-like"/>
    <property type="match status" value="2"/>
</dbReference>
<dbReference type="CDD" id="cd06261">
    <property type="entry name" value="TM_PBP2"/>
    <property type="match status" value="1"/>
</dbReference>
<dbReference type="Gene3D" id="1.10.3720.10">
    <property type="entry name" value="MetI-like"/>
    <property type="match status" value="2"/>
</dbReference>
<evidence type="ECO:0000256" key="3">
    <source>
        <dbReference type="ARBA" id="ARBA00022475"/>
    </source>
</evidence>
<evidence type="ECO:0000259" key="8">
    <source>
        <dbReference type="PROSITE" id="PS50928"/>
    </source>
</evidence>
<dbReference type="PANTHER" id="PTHR30151:SF20">
    <property type="entry name" value="ABC TRANSPORTER PERMEASE PROTEIN HI_0355-RELATED"/>
    <property type="match status" value="1"/>
</dbReference>
<keyword evidence="3" id="KW-1003">Cell membrane</keyword>
<feature type="transmembrane region" description="Helical" evidence="7">
    <location>
        <begin position="394"/>
        <end position="414"/>
    </location>
</feature>
<evidence type="ECO:0000256" key="7">
    <source>
        <dbReference type="RuleBase" id="RU363032"/>
    </source>
</evidence>
<comment type="subcellular location">
    <subcellularLocation>
        <location evidence="1 7">Cell membrane</location>
        <topology evidence="1 7">Multi-pass membrane protein</topology>
    </subcellularLocation>
</comment>
<evidence type="ECO:0000256" key="5">
    <source>
        <dbReference type="ARBA" id="ARBA00022989"/>
    </source>
</evidence>
<reference evidence="9 10" key="1">
    <citation type="submission" date="2022-03" db="EMBL/GenBank/DDBJ databases">
        <authorList>
            <person name="He Y."/>
        </authorList>
    </citation>
    <scope>NUCLEOTIDE SEQUENCE [LARGE SCALE GENOMIC DNA]</scope>
    <source>
        <strain evidence="9 10">TK19116</strain>
    </source>
</reference>
<feature type="transmembrane region" description="Helical" evidence="7">
    <location>
        <begin position="129"/>
        <end position="148"/>
    </location>
</feature>
<feature type="transmembrane region" description="Helical" evidence="7">
    <location>
        <begin position="12"/>
        <end position="29"/>
    </location>
</feature>
<feature type="transmembrane region" description="Helical" evidence="7">
    <location>
        <begin position="282"/>
        <end position="302"/>
    </location>
</feature>
<feature type="transmembrane region" description="Helical" evidence="7">
    <location>
        <begin position="490"/>
        <end position="509"/>
    </location>
</feature>
<dbReference type="Proteomes" id="UP001203945">
    <property type="component" value="Unassembled WGS sequence"/>
</dbReference>
<dbReference type="EMBL" id="JAKZEU010000007">
    <property type="protein sequence ID" value="MCQ0972017.1"/>
    <property type="molecule type" value="Genomic_DNA"/>
</dbReference>
<dbReference type="PROSITE" id="PS50928">
    <property type="entry name" value="ABC_TM1"/>
    <property type="match status" value="2"/>
</dbReference>
<keyword evidence="2 7" id="KW-0813">Transport</keyword>
<feature type="domain" description="ABC transmembrane type-1" evidence="8">
    <location>
        <begin position="329"/>
        <end position="513"/>
    </location>
</feature>
<evidence type="ECO:0000313" key="10">
    <source>
        <dbReference type="Proteomes" id="UP001203945"/>
    </source>
</evidence>
<proteinExistence type="inferred from homology"/>
<organism evidence="9 10">
    <name type="scientific">Paracoccus albicereus</name>
    <dbReference type="NCBI Taxonomy" id="2922394"/>
    <lineage>
        <taxon>Bacteria</taxon>
        <taxon>Pseudomonadati</taxon>
        <taxon>Pseudomonadota</taxon>
        <taxon>Alphaproteobacteria</taxon>
        <taxon>Rhodobacterales</taxon>
        <taxon>Paracoccaceae</taxon>
        <taxon>Paracoccus</taxon>
    </lineage>
</organism>
<dbReference type="InterPro" id="IPR035906">
    <property type="entry name" value="MetI-like_sf"/>
</dbReference>